<evidence type="ECO:0000313" key="1">
    <source>
        <dbReference type="EMBL" id="KAF2127565.1"/>
    </source>
</evidence>
<dbReference type="AlphaFoldDB" id="A0A6A6A8N2"/>
<name>A0A6A6A8N2_9PLEO</name>
<protein>
    <submittedName>
        <fullName evidence="1">Uncharacterized protein</fullName>
    </submittedName>
</protein>
<dbReference type="GeneID" id="54411061"/>
<dbReference type="OrthoDB" id="3675232at2759"/>
<organism evidence="1 2">
    <name type="scientific">Dothidotthia symphoricarpi CBS 119687</name>
    <dbReference type="NCBI Taxonomy" id="1392245"/>
    <lineage>
        <taxon>Eukaryota</taxon>
        <taxon>Fungi</taxon>
        <taxon>Dikarya</taxon>
        <taxon>Ascomycota</taxon>
        <taxon>Pezizomycotina</taxon>
        <taxon>Dothideomycetes</taxon>
        <taxon>Pleosporomycetidae</taxon>
        <taxon>Pleosporales</taxon>
        <taxon>Dothidotthiaceae</taxon>
        <taxon>Dothidotthia</taxon>
    </lineage>
</organism>
<keyword evidence="2" id="KW-1185">Reference proteome</keyword>
<proteinExistence type="predicted"/>
<gene>
    <name evidence="1" type="ORF">P153DRAFT_387307</name>
</gene>
<dbReference type="RefSeq" id="XP_033521954.1">
    <property type="nucleotide sequence ID" value="XM_033670629.1"/>
</dbReference>
<reference evidence="1" key="1">
    <citation type="journal article" date="2020" name="Stud. Mycol.">
        <title>101 Dothideomycetes genomes: a test case for predicting lifestyles and emergence of pathogens.</title>
        <authorList>
            <person name="Haridas S."/>
            <person name="Albert R."/>
            <person name="Binder M."/>
            <person name="Bloem J."/>
            <person name="Labutti K."/>
            <person name="Salamov A."/>
            <person name="Andreopoulos B."/>
            <person name="Baker S."/>
            <person name="Barry K."/>
            <person name="Bills G."/>
            <person name="Bluhm B."/>
            <person name="Cannon C."/>
            <person name="Castanera R."/>
            <person name="Culley D."/>
            <person name="Daum C."/>
            <person name="Ezra D."/>
            <person name="Gonzalez J."/>
            <person name="Henrissat B."/>
            <person name="Kuo A."/>
            <person name="Liang C."/>
            <person name="Lipzen A."/>
            <person name="Lutzoni F."/>
            <person name="Magnuson J."/>
            <person name="Mondo S."/>
            <person name="Nolan M."/>
            <person name="Ohm R."/>
            <person name="Pangilinan J."/>
            <person name="Park H.-J."/>
            <person name="Ramirez L."/>
            <person name="Alfaro M."/>
            <person name="Sun H."/>
            <person name="Tritt A."/>
            <person name="Yoshinaga Y."/>
            <person name="Zwiers L.-H."/>
            <person name="Turgeon B."/>
            <person name="Goodwin S."/>
            <person name="Spatafora J."/>
            <person name="Crous P."/>
            <person name="Grigoriev I."/>
        </authorList>
    </citation>
    <scope>NUCLEOTIDE SEQUENCE</scope>
    <source>
        <strain evidence="1">CBS 119687</strain>
    </source>
</reference>
<accession>A0A6A6A8N2</accession>
<dbReference type="Proteomes" id="UP000799771">
    <property type="component" value="Unassembled WGS sequence"/>
</dbReference>
<evidence type="ECO:0000313" key="2">
    <source>
        <dbReference type="Proteomes" id="UP000799771"/>
    </source>
</evidence>
<sequence>MATYKIALPEKATVSGRVTKSNKPAKAALEKFVRNSAEQNARKSAEAMFGRDAPSRRLRMPESYSITAVEQLTFFPNTLRSHDFLDRLLGHGIDTQTVANIINHHRKVPKYPVQNDSICKTIQKCMQQHHPSVWVREKIVHWTMNNRKAGIFSGVRRDNNDLTFTGMQLDFEDFPRHPSNKKGVVLNIPFANLAKNVRTFPSIQGGDALTLMPCIVHAAEHPEEGWLFPRDIVTLTQLTGGPRMTEAKHKDSAVFSRWINSYKIGSI</sequence>
<dbReference type="EMBL" id="ML977510">
    <property type="protein sequence ID" value="KAF2127565.1"/>
    <property type="molecule type" value="Genomic_DNA"/>
</dbReference>